<evidence type="ECO:0000256" key="7">
    <source>
        <dbReference type="ARBA" id="ARBA00022763"/>
    </source>
</evidence>
<dbReference type="Gene3D" id="1.10.150.20">
    <property type="entry name" value="5' to 3' exonuclease, C-terminal subdomain"/>
    <property type="match status" value="2"/>
</dbReference>
<dbReference type="Pfam" id="PF01653">
    <property type="entry name" value="DNA_ligase_aden"/>
    <property type="match status" value="1"/>
</dbReference>
<dbReference type="Gene3D" id="6.20.10.30">
    <property type="match status" value="1"/>
</dbReference>
<dbReference type="PANTHER" id="PTHR23389">
    <property type="entry name" value="CHROMOSOME TRANSMISSION FIDELITY FACTOR 18"/>
    <property type="match status" value="1"/>
</dbReference>
<comment type="similarity">
    <text evidence="14 15">Belongs to the NAD-dependent DNA ligase family. LigA subfamily.</text>
</comment>
<dbReference type="InterPro" id="IPR012340">
    <property type="entry name" value="NA-bd_OB-fold"/>
</dbReference>
<dbReference type="SUPFAM" id="SSF50249">
    <property type="entry name" value="Nucleic acid-binding proteins"/>
    <property type="match status" value="1"/>
</dbReference>
<dbReference type="InterPro" id="IPR036420">
    <property type="entry name" value="BRCT_dom_sf"/>
</dbReference>
<dbReference type="InterPro" id="IPR013839">
    <property type="entry name" value="DNAligase_adenylation"/>
</dbReference>
<dbReference type="InterPro" id="IPR003583">
    <property type="entry name" value="Hlx-hairpin-Hlx_DNA-bd_motif"/>
</dbReference>
<dbReference type="Gene3D" id="3.30.470.30">
    <property type="entry name" value="DNA ligase/mRNA capping enzyme"/>
    <property type="match status" value="1"/>
</dbReference>
<evidence type="ECO:0000256" key="1">
    <source>
        <dbReference type="ARBA" id="ARBA00004067"/>
    </source>
</evidence>
<accession>A0A921STE4</accession>
<feature type="binding site" evidence="15">
    <location>
        <position position="419"/>
    </location>
    <ligand>
        <name>Zn(2+)</name>
        <dbReference type="ChEBI" id="CHEBI:29105"/>
    </ligand>
</feature>
<name>A0A921STE4_9FIRM</name>
<dbReference type="InterPro" id="IPR010994">
    <property type="entry name" value="RuvA_2-like"/>
</dbReference>
<dbReference type="FunFam" id="1.10.150.20:FF:000006">
    <property type="entry name" value="DNA ligase"/>
    <property type="match status" value="1"/>
</dbReference>
<dbReference type="FunFam" id="2.40.50.140:FF:000012">
    <property type="entry name" value="DNA ligase"/>
    <property type="match status" value="1"/>
</dbReference>
<dbReference type="SMART" id="SM00532">
    <property type="entry name" value="LIGANc"/>
    <property type="match status" value="1"/>
</dbReference>
<feature type="binding site" evidence="15">
    <location>
        <position position="133"/>
    </location>
    <ligand>
        <name>NAD(+)</name>
        <dbReference type="ChEBI" id="CHEBI:57540"/>
    </ligand>
</feature>
<dbReference type="PROSITE" id="PS01055">
    <property type="entry name" value="DNA_LIGASE_N1"/>
    <property type="match status" value="1"/>
</dbReference>
<keyword evidence="7 15" id="KW-0227">DNA damage</keyword>
<keyword evidence="8 15" id="KW-0862">Zinc</keyword>
<keyword evidence="5 15" id="KW-0235">DNA replication</keyword>
<dbReference type="SUPFAM" id="SSF52113">
    <property type="entry name" value="BRCT domain"/>
    <property type="match status" value="1"/>
</dbReference>
<comment type="cofactor">
    <cofactor evidence="15">
        <name>Mg(2+)</name>
        <dbReference type="ChEBI" id="CHEBI:18420"/>
    </cofactor>
    <cofactor evidence="15">
        <name>Mn(2+)</name>
        <dbReference type="ChEBI" id="CHEBI:29035"/>
    </cofactor>
</comment>
<dbReference type="InterPro" id="IPR013840">
    <property type="entry name" value="DNAligase_N"/>
</dbReference>
<dbReference type="PANTHER" id="PTHR23389:SF9">
    <property type="entry name" value="DNA LIGASE"/>
    <property type="match status" value="1"/>
</dbReference>
<evidence type="ECO:0000256" key="12">
    <source>
        <dbReference type="ARBA" id="ARBA00023211"/>
    </source>
</evidence>
<feature type="binding site" evidence="15">
    <location>
        <begin position="31"/>
        <end position="35"/>
    </location>
    <ligand>
        <name>NAD(+)</name>
        <dbReference type="ChEBI" id="CHEBI:57540"/>
    </ligand>
</feature>
<dbReference type="Pfam" id="PF00533">
    <property type="entry name" value="BRCT"/>
    <property type="match status" value="1"/>
</dbReference>
<feature type="binding site" evidence="15">
    <location>
        <position position="110"/>
    </location>
    <ligand>
        <name>NAD(+)</name>
        <dbReference type="ChEBI" id="CHEBI:57540"/>
    </ligand>
</feature>
<dbReference type="InterPro" id="IPR041663">
    <property type="entry name" value="DisA/LigA_HHH"/>
</dbReference>
<dbReference type="Pfam" id="PF14520">
    <property type="entry name" value="HHH_5"/>
    <property type="match status" value="1"/>
</dbReference>
<dbReference type="InterPro" id="IPR001679">
    <property type="entry name" value="DNA_ligase"/>
</dbReference>
<keyword evidence="4 15" id="KW-0436">Ligase</keyword>
<evidence type="ECO:0000256" key="5">
    <source>
        <dbReference type="ARBA" id="ARBA00022705"/>
    </source>
</evidence>
<gene>
    <name evidence="15 17" type="primary">ligA</name>
    <name evidence="17" type="ORF">K8V01_08925</name>
</gene>
<dbReference type="Pfam" id="PF12826">
    <property type="entry name" value="HHH_2"/>
    <property type="match status" value="1"/>
</dbReference>
<dbReference type="Pfam" id="PF03120">
    <property type="entry name" value="OB_DNA_ligase"/>
    <property type="match status" value="1"/>
</dbReference>
<dbReference type="CDD" id="cd00114">
    <property type="entry name" value="LIGANc"/>
    <property type="match status" value="1"/>
</dbReference>
<keyword evidence="11 15" id="KW-0234">DNA repair</keyword>
<feature type="active site" description="N6-AMP-lysine intermediate" evidence="15">
    <location>
        <position position="112"/>
    </location>
</feature>
<dbReference type="Gene3D" id="3.40.50.10190">
    <property type="entry name" value="BRCT domain"/>
    <property type="match status" value="1"/>
</dbReference>
<dbReference type="InterPro" id="IPR004149">
    <property type="entry name" value="Znf_DNAligase_C4"/>
</dbReference>
<evidence type="ECO:0000256" key="10">
    <source>
        <dbReference type="ARBA" id="ARBA00023027"/>
    </source>
</evidence>
<dbReference type="FunFam" id="1.10.150.20:FF:000007">
    <property type="entry name" value="DNA ligase"/>
    <property type="match status" value="1"/>
</dbReference>
<evidence type="ECO:0000313" key="17">
    <source>
        <dbReference type="EMBL" id="HJG87129.1"/>
    </source>
</evidence>
<feature type="binding site" evidence="15">
    <location>
        <position position="401"/>
    </location>
    <ligand>
        <name>Zn(2+)</name>
        <dbReference type="ChEBI" id="CHEBI:29105"/>
    </ligand>
</feature>
<evidence type="ECO:0000256" key="4">
    <source>
        <dbReference type="ARBA" id="ARBA00022598"/>
    </source>
</evidence>
<dbReference type="Proteomes" id="UP000760668">
    <property type="component" value="Unassembled WGS sequence"/>
</dbReference>
<evidence type="ECO:0000313" key="18">
    <source>
        <dbReference type="Proteomes" id="UP000760668"/>
    </source>
</evidence>
<feature type="binding site" evidence="15">
    <location>
        <position position="424"/>
    </location>
    <ligand>
        <name>Zn(2+)</name>
        <dbReference type="ChEBI" id="CHEBI:29105"/>
    </ligand>
</feature>
<evidence type="ECO:0000256" key="3">
    <source>
        <dbReference type="ARBA" id="ARBA00013308"/>
    </source>
</evidence>
<dbReference type="Gene3D" id="2.40.50.140">
    <property type="entry name" value="Nucleic acid-binding proteins"/>
    <property type="match status" value="1"/>
</dbReference>
<dbReference type="SMART" id="SM00292">
    <property type="entry name" value="BRCT"/>
    <property type="match status" value="1"/>
</dbReference>
<dbReference type="RefSeq" id="WP_304248151.1">
    <property type="nucleotide sequence ID" value="NZ_DYUC01000088.1"/>
</dbReference>
<dbReference type="SMART" id="SM00278">
    <property type="entry name" value="HhH1"/>
    <property type="match status" value="3"/>
</dbReference>
<evidence type="ECO:0000256" key="8">
    <source>
        <dbReference type="ARBA" id="ARBA00022833"/>
    </source>
</evidence>
<feature type="binding site" evidence="15">
    <location>
        <position position="307"/>
    </location>
    <ligand>
        <name>NAD(+)</name>
        <dbReference type="ChEBI" id="CHEBI:57540"/>
    </ligand>
</feature>
<comment type="catalytic activity">
    <reaction evidence="13 15">
        <text>NAD(+) + (deoxyribonucleotide)n-3'-hydroxyl + 5'-phospho-(deoxyribonucleotide)m = (deoxyribonucleotide)n+m + AMP + beta-nicotinamide D-nucleotide.</text>
        <dbReference type="EC" id="6.5.1.2"/>
    </reaction>
</comment>
<feature type="binding site" evidence="15">
    <location>
        <position position="404"/>
    </location>
    <ligand>
        <name>Zn(2+)</name>
        <dbReference type="ChEBI" id="CHEBI:29105"/>
    </ligand>
</feature>
<reference evidence="17" key="1">
    <citation type="journal article" date="2021" name="PeerJ">
        <title>Extensive microbial diversity within the chicken gut microbiome revealed by metagenomics and culture.</title>
        <authorList>
            <person name="Gilroy R."/>
            <person name="Ravi A."/>
            <person name="Getino M."/>
            <person name="Pursley I."/>
            <person name="Horton D.L."/>
            <person name="Alikhan N.F."/>
            <person name="Baker D."/>
            <person name="Gharbi K."/>
            <person name="Hall N."/>
            <person name="Watson M."/>
            <person name="Adriaenssens E.M."/>
            <person name="Foster-Nyarko E."/>
            <person name="Jarju S."/>
            <person name="Secka A."/>
            <person name="Antonio M."/>
            <person name="Oren A."/>
            <person name="Chaudhuri R.R."/>
            <person name="La Ragione R."/>
            <person name="Hildebrand F."/>
            <person name="Pallen M.J."/>
        </authorList>
    </citation>
    <scope>NUCLEOTIDE SEQUENCE</scope>
    <source>
        <strain evidence="17">CHK179-5677</strain>
    </source>
</reference>
<protein>
    <recommendedName>
        <fullName evidence="3 15">DNA ligase</fullName>
        <ecNumber evidence="2 15">6.5.1.2</ecNumber>
    </recommendedName>
    <alternativeName>
        <fullName evidence="15">Polydeoxyribonucleotide synthase [NAD(+)]</fullName>
    </alternativeName>
</protein>
<feature type="binding site" evidence="15">
    <location>
        <begin position="80"/>
        <end position="81"/>
    </location>
    <ligand>
        <name>NAD(+)</name>
        <dbReference type="ChEBI" id="CHEBI:57540"/>
    </ligand>
</feature>
<comment type="function">
    <text evidence="1 15">DNA ligase that catalyzes the formation of phosphodiester linkages between 5'-phosphoryl and 3'-hydroxyl groups in double-stranded DNA using NAD as a coenzyme and as the energy source for the reaction. It is essential for DNA replication and repair of damaged DNA.</text>
</comment>
<dbReference type="EC" id="6.5.1.2" evidence="2 15"/>
<evidence type="ECO:0000256" key="9">
    <source>
        <dbReference type="ARBA" id="ARBA00022842"/>
    </source>
</evidence>
<dbReference type="GO" id="GO:0003911">
    <property type="term" value="F:DNA ligase (NAD+) activity"/>
    <property type="evidence" value="ECO:0007669"/>
    <property type="project" value="UniProtKB-UniRule"/>
</dbReference>
<keyword evidence="12 15" id="KW-0464">Manganese</keyword>
<evidence type="ECO:0000256" key="14">
    <source>
        <dbReference type="ARBA" id="ARBA00060881"/>
    </source>
</evidence>
<dbReference type="GO" id="GO:0006281">
    <property type="term" value="P:DNA repair"/>
    <property type="evidence" value="ECO:0007669"/>
    <property type="project" value="UniProtKB-KW"/>
</dbReference>
<dbReference type="InterPro" id="IPR018239">
    <property type="entry name" value="DNA_ligase_AS"/>
</dbReference>
<dbReference type="AlphaFoldDB" id="A0A921STE4"/>
<dbReference type="SUPFAM" id="SSF47781">
    <property type="entry name" value="RuvA domain 2-like"/>
    <property type="match status" value="1"/>
</dbReference>
<dbReference type="EMBL" id="DYUC01000088">
    <property type="protein sequence ID" value="HJG87129.1"/>
    <property type="molecule type" value="Genomic_DNA"/>
</dbReference>
<dbReference type="PIRSF" id="PIRSF001604">
    <property type="entry name" value="LigA"/>
    <property type="match status" value="1"/>
</dbReference>
<feature type="binding site" evidence="15">
    <location>
        <position position="283"/>
    </location>
    <ligand>
        <name>NAD(+)</name>
        <dbReference type="ChEBI" id="CHEBI:57540"/>
    </ligand>
</feature>
<organism evidence="17 18">
    <name type="scientific">Pseudoflavonifractor capillosus</name>
    <dbReference type="NCBI Taxonomy" id="106588"/>
    <lineage>
        <taxon>Bacteria</taxon>
        <taxon>Bacillati</taxon>
        <taxon>Bacillota</taxon>
        <taxon>Clostridia</taxon>
        <taxon>Eubacteriales</taxon>
        <taxon>Oscillospiraceae</taxon>
        <taxon>Pseudoflavonifractor</taxon>
    </lineage>
</organism>
<evidence type="ECO:0000256" key="2">
    <source>
        <dbReference type="ARBA" id="ARBA00012722"/>
    </source>
</evidence>
<dbReference type="PROSITE" id="PS50172">
    <property type="entry name" value="BRCT"/>
    <property type="match status" value="1"/>
</dbReference>
<evidence type="ECO:0000256" key="11">
    <source>
        <dbReference type="ARBA" id="ARBA00023204"/>
    </source>
</evidence>
<comment type="caution">
    <text evidence="17">The sequence shown here is derived from an EMBL/GenBank/DDBJ whole genome shotgun (WGS) entry which is preliminary data.</text>
</comment>
<dbReference type="Gene3D" id="1.10.287.610">
    <property type="entry name" value="Helix hairpin bin"/>
    <property type="match status" value="1"/>
</dbReference>
<evidence type="ECO:0000259" key="16">
    <source>
        <dbReference type="PROSITE" id="PS50172"/>
    </source>
</evidence>
<dbReference type="CDD" id="cd17748">
    <property type="entry name" value="BRCT_DNA_ligase_like"/>
    <property type="match status" value="1"/>
</dbReference>
<dbReference type="FunFam" id="3.40.50.10190:FF:000054">
    <property type="entry name" value="DNA ligase"/>
    <property type="match status" value="1"/>
</dbReference>
<dbReference type="GO" id="GO:0005829">
    <property type="term" value="C:cytosol"/>
    <property type="evidence" value="ECO:0007669"/>
    <property type="project" value="TreeGrafter"/>
</dbReference>
<dbReference type="InterPro" id="IPR004150">
    <property type="entry name" value="NAD_DNA_ligase_OB"/>
</dbReference>
<dbReference type="NCBIfam" id="NF005932">
    <property type="entry name" value="PRK07956.1"/>
    <property type="match status" value="1"/>
</dbReference>
<evidence type="ECO:0000256" key="6">
    <source>
        <dbReference type="ARBA" id="ARBA00022723"/>
    </source>
</evidence>
<reference evidence="17" key="2">
    <citation type="submission" date="2021-09" db="EMBL/GenBank/DDBJ databases">
        <authorList>
            <person name="Gilroy R."/>
        </authorList>
    </citation>
    <scope>NUCLEOTIDE SEQUENCE</scope>
    <source>
        <strain evidence="17">CHK179-5677</strain>
    </source>
</reference>
<dbReference type="GO" id="GO:0006260">
    <property type="term" value="P:DNA replication"/>
    <property type="evidence" value="ECO:0007669"/>
    <property type="project" value="UniProtKB-KW"/>
</dbReference>
<evidence type="ECO:0000256" key="15">
    <source>
        <dbReference type="HAMAP-Rule" id="MF_01588"/>
    </source>
</evidence>
<dbReference type="NCBIfam" id="TIGR00575">
    <property type="entry name" value="dnlj"/>
    <property type="match status" value="1"/>
</dbReference>
<sequence length="664" mass="72397">MDEIQEIALLRAELNKASYEYYVLDNPTMSDYDFDHKLRRLEELEQAHPDQITEDSPTRRVGGQVAEGFQEVTHEVPLESLQDVFDLEELGDFVRRVQESLGGGAEFDVEPKVDGLSVALEYRDGLFVRGATRGDGRVGEDVTENLKTIRSLPLRLPEPIPQLIVRGEVYMSKKVFEQLNEEREIRGEPLFANPRNAAAGSLRQLDPKVAASRRLDIVVFNIQKAEGAAFSTHTETLDYLERQQFRVIPRTLCTGVEEIGARIAIIGDGREEFPYDIDGAVVKLNNLADRKILGSTAKFPRWAAAYKYPPEQRESVVEDIVVQVGRTGVLTPKAVVKPVRLAGTTVTNATLHNQDFITEKDIRIGDTVLVQKAGEIIPEIVSVVKEKRPEGTVPYHLPGCCPVCGAPVARDEDGAHIRCTGAECPAQLLRHLAHFASRDAMDIDGLGPAVMEALINAGMVKTPADLYSLDPEAVAQLERMGKKSAENLAAAIERSKGAGLARLLFAFGIRQVGQKAGKILAAHFSTMDALLAATEEDFTAVPDVGAITAKSLWEWLHSPQSQHLIQALRKAGVVMENTDAPTGDALTGKTFVLTGSLEHFTRDEAGAQIEALGGKVSGSVSKKTSYVVAGEAAGSKLKKAQDLGIPVLTEEEFLTMLRELGAAI</sequence>
<dbReference type="SUPFAM" id="SSF56091">
    <property type="entry name" value="DNA ligase/mRNA capping enzyme, catalytic domain"/>
    <property type="match status" value="1"/>
</dbReference>
<feature type="domain" description="BRCT" evidence="16">
    <location>
        <begin position="581"/>
        <end position="659"/>
    </location>
</feature>
<dbReference type="GO" id="GO:0046872">
    <property type="term" value="F:metal ion binding"/>
    <property type="evidence" value="ECO:0007669"/>
    <property type="project" value="UniProtKB-KW"/>
</dbReference>
<dbReference type="InterPro" id="IPR001357">
    <property type="entry name" value="BRCT_dom"/>
</dbReference>
<proteinExistence type="inferred from homology"/>
<dbReference type="GO" id="GO:0003677">
    <property type="term" value="F:DNA binding"/>
    <property type="evidence" value="ECO:0007669"/>
    <property type="project" value="InterPro"/>
</dbReference>
<evidence type="ECO:0000256" key="13">
    <source>
        <dbReference type="ARBA" id="ARBA00034005"/>
    </source>
</evidence>
<dbReference type="HAMAP" id="MF_01588">
    <property type="entry name" value="DNA_ligase_A"/>
    <property type="match status" value="1"/>
</dbReference>
<keyword evidence="9 15" id="KW-0460">Magnesium</keyword>
<feature type="binding site" evidence="15">
    <location>
        <position position="168"/>
    </location>
    <ligand>
        <name>NAD(+)</name>
        <dbReference type="ChEBI" id="CHEBI:57540"/>
    </ligand>
</feature>
<keyword evidence="10 15" id="KW-0520">NAD</keyword>
<keyword evidence="6 15" id="KW-0479">Metal-binding</keyword>
<dbReference type="Pfam" id="PF03119">
    <property type="entry name" value="DNA_ligase_ZBD"/>
    <property type="match status" value="1"/>
</dbReference>